<dbReference type="RefSeq" id="WP_166232220.1">
    <property type="nucleotide sequence ID" value="NZ_SEWW01000007.1"/>
</dbReference>
<protein>
    <recommendedName>
        <fullName evidence="4">TonB-dependent receptor</fullName>
    </recommendedName>
</protein>
<reference evidence="2 3" key="1">
    <citation type="submission" date="2019-02" db="EMBL/GenBank/DDBJ databases">
        <title>Genome of a new Bacteroidetes strain.</title>
        <authorList>
            <person name="Pitt A."/>
        </authorList>
    </citation>
    <scope>NUCLEOTIDE SEQUENCE [LARGE SCALE GENOMIC DNA]</scope>
    <source>
        <strain evidence="2 3">50C-KIRBA</strain>
    </source>
</reference>
<evidence type="ECO:0000313" key="3">
    <source>
        <dbReference type="Proteomes" id="UP001318301"/>
    </source>
</evidence>
<evidence type="ECO:0008006" key="4">
    <source>
        <dbReference type="Google" id="ProtNLM"/>
    </source>
</evidence>
<accession>A0ABX0EWU6</accession>
<evidence type="ECO:0000256" key="1">
    <source>
        <dbReference type="SAM" id="SignalP"/>
    </source>
</evidence>
<dbReference type="SUPFAM" id="SSF56935">
    <property type="entry name" value="Porins"/>
    <property type="match status" value="1"/>
</dbReference>
<keyword evidence="1" id="KW-0732">Signal</keyword>
<dbReference type="SUPFAM" id="SSF49464">
    <property type="entry name" value="Carboxypeptidase regulatory domain-like"/>
    <property type="match status" value="1"/>
</dbReference>
<sequence>MIRKSLLLYFILISSCSMAQTSLKGRVLDAYHQIYLESVSLYLVQNKLSLLSDSTGSFQFQKLTKGLPDTLVVSIIGYKKRNIPILENNFQHIHLQLDKPNALAEVKVKASVPMSEDFVNQKINFLDVVVNASSKADPLLAVQSTSAASPFSESASISFRGSNPQLTQIYINDIPIPEPIKFTQMSSLGTFSLIPINTIKDLLIFPSNPPLELMNASTGVVQIQSNESFKKQNLEIDVSLGQAGFHWTPWAKEKNGIGLFGHHQFSSLLKFVNPNSLSDLPHFSESDWGINGYFQTKNLWRLKLFSLFMTEKYASQFRHPSFEGTFDYQKYRHVQTINLSKLLEHAQWTFKFGFHESTQHDSTGNYAYHPKAHQLFSGIDLQLFPHENWTIKTGYQWFQTQTQYQIRKPYYNFDYRPQSAFVSFSNNPCLSQHELFLSNNYTLSKPFRIGVGMKLTHFPQLNDMQLTHQIHTRWYLNDSYTYTNLAWSKQIASLFTQENDYIWVNTQQVSWDIVQEQELKKWSFHAFYKSEKSLISTGQAWGAEINFSLIKSKSKHEWGIGSHWSQLKTGINTQNSPYQIPFFLRTTSQWKWKHFDLSMSSLFRIGNYFRTLSSSTYSTELQMYIPQYEPTASKSLPPYMRIDAMLSKMIHKTNHGSWITYLSISNLLNHDNVKSINYSWDYQQSFQEYFQKRVIYIGVQMRW</sequence>
<feature type="signal peptide" evidence="1">
    <location>
        <begin position="1"/>
        <end position="19"/>
    </location>
</feature>
<dbReference type="InterPro" id="IPR008969">
    <property type="entry name" value="CarboxyPept-like_regulatory"/>
</dbReference>
<organism evidence="2 3">
    <name type="scientific">Aquirufa beregesia</name>
    <dbReference type="NCBI Taxonomy" id="2516556"/>
    <lineage>
        <taxon>Bacteria</taxon>
        <taxon>Pseudomonadati</taxon>
        <taxon>Bacteroidota</taxon>
        <taxon>Cytophagia</taxon>
        <taxon>Cytophagales</taxon>
        <taxon>Flectobacillaceae</taxon>
        <taxon>Aquirufa</taxon>
    </lineage>
</organism>
<name>A0ABX0EWU6_9BACT</name>
<dbReference type="Proteomes" id="UP001318301">
    <property type="component" value="Unassembled WGS sequence"/>
</dbReference>
<proteinExistence type="predicted"/>
<gene>
    <name evidence="2" type="ORF">EWU23_11185</name>
</gene>
<keyword evidence="3" id="KW-1185">Reference proteome</keyword>
<evidence type="ECO:0000313" key="2">
    <source>
        <dbReference type="EMBL" id="NGZ45039.1"/>
    </source>
</evidence>
<dbReference type="EMBL" id="SEWW01000007">
    <property type="protein sequence ID" value="NGZ45039.1"/>
    <property type="molecule type" value="Genomic_DNA"/>
</dbReference>
<dbReference type="PROSITE" id="PS51257">
    <property type="entry name" value="PROKAR_LIPOPROTEIN"/>
    <property type="match status" value="1"/>
</dbReference>
<feature type="chain" id="PRO_5045066846" description="TonB-dependent receptor" evidence="1">
    <location>
        <begin position="20"/>
        <end position="703"/>
    </location>
</feature>
<comment type="caution">
    <text evidence="2">The sequence shown here is derived from an EMBL/GenBank/DDBJ whole genome shotgun (WGS) entry which is preliminary data.</text>
</comment>
<dbReference type="Pfam" id="PF13715">
    <property type="entry name" value="CarbopepD_reg_2"/>
    <property type="match status" value="1"/>
</dbReference>